<dbReference type="InterPro" id="IPR000764">
    <property type="entry name" value="Uridine_kinase-like"/>
</dbReference>
<evidence type="ECO:0000256" key="15">
    <source>
        <dbReference type="ARBA" id="ARBA00048909"/>
    </source>
</evidence>
<dbReference type="CDD" id="cd02023">
    <property type="entry name" value="UMPK"/>
    <property type="match status" value="1"/>
</dbReference>
<reference evidence="19 20" key="1">
    <citation type="submission" date="2015-10" db="EMBL/GenBank/DDBJ databases">
        <title>Erysipelothrix larvae sp. LV19 isolated from the larval gut of the rhinoceros beetle, Trypoxylus dichotomus.</title>
        <authorList>
            <person name="Lim S."/>
            <person name="Kim B.-C."/>
        </authorList>
    </citation>
    <scope>NUCLEOTIDE SEQUENCE [LARGE SCALE GENOMIC DNA]</scope>
    <source>
        <strain evidence="19 20">LV19</strain>
    </source>
</reference>
<comment type="pathway">
    <text evidence="2 16 17">Pyrimidine metabolism; UMP biosynthesis via salvage pathway; UMP from uridine: step 1/1.</text>
</comment>
<keyword evidence="7 16" id="KW-0963">Cytoplasm</keyword>
<evidence type="ECO:0000256" key="8">
    <source>
        <dbReference type="ARBA" id="ARBA00022679"/>
    </source>
</evidence>
<dbReference type="PRINTS" id="PR00988">
    <property type="entry name" value="URIDINKINASE"/>
</dbReference>
<evidence type="ECO:0000256" key="6">
    <source>
        <dbReference type="ARBA" id="ARBA00021478"/>
    </source>
</evidence>
<proteinExistence type="inferred from homology"/>
<dbReference type="KEGG" id="erl:AOC36_06005"/>
<dbReference type="GO" id="GO:0043771">
    <property type="term" value="F:cytidine kinase activity"/>
    <property type="evidence" value="ECO:0007669"/>
    <property type="project" value="RHEA"/>
</dbReference>
<dbReference type="Proteomes" id="UP000063781">
    <property type="component" value="Chromosome"/>
</dbReference>
<gene>
    <name evidence="16" type="primary">udk</name>
    <name evidence="19" type="ORF">AOC36_06005</name>
</gene>
<evidence type="ECO:0000256" key="9">
    <source>
        <dbReference type="ARBA" id="ARBA00022741"/>
    </source>
</evidence>
<comment type="catalytic activity">
    <reaction evidence="15 16 17">
        <text>uridine + ATP = UMP + ADP + H(+)</text>
        <dbReference type="Rhea" id="RHEA:16825"/>
        <dbReference type="ChEBI" id="CHEBI:15378"/>
        <dbReference type="ChEBI" id="CHEBI:16704"/>
        <dbReference type="ChEBI" id="CHEBI:30616"/>
        <dbReference type="ChEBI" id="CHEBI:57865"/>
        <dbReference type="ChEBI" id="CHEBI:456216"/>
        <dbReference type="EC" id="2.7.1.48"/>
    </reaction>
</comment>
<evidence type="ECO:0000256" key="17">
    <source>
        <dbReference type="RuleBase" id="RU003825"/>
    </source>
</evidence>
<evidence type="ECO:0000256" key="7">
    <source>
        <dbReference type="ARBA" id="ARBA00022490"/>
    </source>
</evidence>
<dbReference type="GO" id="GO:0044206">
    <property type="term" value="P:UMP salvage"/>
    <property type="evidence" value="ECO:0007669"/>
    <property type="project" value="UniProtKB-UniRule"/>
</dbReference>
<dbReference type="InterPro" id="IPR006083">
    <property type="entry name" value="PRK/URK"/>
</dbReference>
<dbReference type="Gene3D" id="3.40.50.300">
    <property type="entry name" value="P-loop containing nucleotide triphosphate hydrolases"/>
    <property type="match status" value="1"/>
</dbReference>
<evidence type="ECO:0000256" key="4">
    <source>
        <dbReference type="ARBA" id="ARBA00005408"/>
    </source>
</evidence>
<dbReference type="NCBIfam" id="NF004018">
    <property type="entry name" value="PRK05480.1"/>
    <property type="match status" value="1"/>
</dbReference>
<dbReference type="GO" id="GO:0005737">
    <property type="term" value="C:cytoplasm"/>
    <property type="evidence" value="ECO:0007669"/>
    <property type="project" value="UniProtKB-SubCell"/>
</dbReference>
<dbReference type="AlphaFoldDB" id="A0A0X8H013"/>
<dbReference type="EC" id="2.7.1.48" evidence="5 16"/>
<dbReference type="HAMAP" id="MF_00551">
    <property type="entry name" value="Uridine_kinase"/>
    <property type="match status" value="1"/>
</dbReference>
<keyword evidence="9 16" id="KW-0547">Nucleotide-binding</keyword>
<dbReference type="GO" id="GO:0005524">
    <property type="term" value="F:ATP binding"/>
    <property type="evidence" value="ECO:0007669"/>
    <property type="project" value="UniProtKB-UniRule"/>
</dbReference>
<keyword evidence="8 16" id="KW-0808">Transferase</keyword>
<comment type="subcellular location">
    <subcellularLocation>
        <location evidence="1 16 17">Cytoplasm</location>
    </subcellularLocation>
</comment>
<dbReference type="InterPro" id="IPR027417">
    <property type="entry name" value="P-loop_NTPase"/>
</dbReference>
<evidence type="ECO:0000256" key="16">
    <source>
        <dbReference type="HAMAP-Rule" id="MF_00551"/>
    </source>
</evidence>
<evidence type="ECO:0000256" key="12">
    <source>
        <dbReference type="ARBA" id="ARBA00030641"/>
    </source>
</evidence>
<dbReference type="SUPFAM" id="SSF52540">
    <property type="entry name" value="P-loop containing nucleoside triphosphate hydrolases"/>
    <property type="match status" value="1"/>
</dbReference>
<comment type="catalytic activity">
    <reaction evidence="14 17">
        <text>cytidine + ATP = CMP + ADP + H(+)</text>
        <dbReference type="Rhea" id="RHEA:24674"/>
        <dbReference type="ChEBI" id="CHEBI:15378"/>
        <dbReference type="ChEBI" id="CHEBI:17562"/>
        <dbReference type="ChEBI" id="CHEBI:30616"/>
        <dbReference type="ChEBI" id="CHEBI:60377"/>
        <dbReference type="ChEBI" id="CHEBI:456216"/>
        <dbReference type="EC" id="2.7.1.48"/>
    </reaction>
</comment>
<dbReference type="UniPathway" id="UPA00574">
    <property type="reaction ID" value="UER00637"/>
</dbReference>
<dbReference type="Pfam" id="PF00485">
    <property type="entry name" value="PRK"/>
    <property type="match status" value="1"/>
</dbReference>
<evidence type="ECO:0000256" key="13">
    <source>
        <dbReference type="ARBA" id="ARBA00031452"/>
    </source>
</evidence>
<evidence type="ECO:0000256" key="2">
    <source>
        <dbReference type="ARBA" id="ARBA00004690"/>
    </source>
</evidence>
<evidence type="ECO:0000313" key="20">
    <source>
        <dbReference type="Proteomes" id="UP000063781"/>
    </source>
</evidence>
<evidence type="ECO:0000256" key="3">
    <source>
        <dbReference type="ARBA" id="ARBA00004784"/>
    </source>
</evidence>
<sequence length="209" mass="24030">MEPVLIGIAGGSASGKSSIARILKEHYKETQSVYILKMDDYYKDQSNIPLEERYDTNYDHPFAFDTDLLLSDIQQLKNGKSIQKPVYDFINHTRSTYTETVECSDVIVIEGLLLLEDERVRDLLDIRVFVDAPADVRFIRRLIRDVKKRGRSMDHVIEQYLTTVRIMHDQFIEPSKRYADIIIPEGAHNKVAIDLLTTKIGSIISRGNN</sequence>
<dbReference type="GO" id="GO:0004849">
    <property type="term" value="F:uridine kinase activity"/>
    <property type="evidence" value="ECO:0007669"/>
    <property type="project" value="UniProtKB-UniRule"/>
</dbReference>
<evidence type="ECO:0000313" key="19">
    <source>
        <dbReference type="EMBL" id="AMC93551.1"/>
    </source>
</evidence>
<organism evidence="19 20">
    <name type="scientific">Erysipelothrix larvae</name>
    <dbReference type="NCBI Taxonomy" id="1514105"/>
    <lineage>
        <taxon>Bacteria</taxon>
        <taxon>Bacillati</taxon>
        <taxon>Bacillota</taxon>
        <taxon>Erysipelotrichia</taxon>
        <taxon>Erysipelotrichales</taxon>
        <taxon>Erysipelotrichaceae</taxon>
        <taxon>Erysipelothrix</taxon>
    </lineage>
</organism>
<dbReference type="InterPro" id="IPR026008">
    <property type="entry name" value="Uridine_kinase"/>
</dbReference>
<keyword evidence="11 16" id="KW-0067">ATP-binding</keyword>
<comment type="pathway">
    <text evidence="3 16 17">Pyrimidine metabolism; CTP biosynthesis via salvage pathway; CTP from cytidine: step 1/3.</text>
</comment>
<feature type="domain" description="Phosphoribulokinase/uridine kinase" evidence="18">
    <location>
        <begin position="5"/>
        <end position="192"/>
    </location>
</feature>
<evidence type="ECO:0000259" key="18">
    <source>
        <dbReference type="Pfam" id="PF00485"/>
    </source>
</evidence>
<keyword evidence="10 16" id="KW-0418">Kinase</keyword>
<dbReference type="GO" id="GO:0044211">
    <property type="term" value="P:CTP salvage"/>
    <property type="evidence" value="ECO:0007669"/>
    <property type="project" value="UniProtKB-UniRule"/>
</dbReference>
<protein>
    <recommendedName>
        <fullName evidence="6 16">Uridine kinase</fullName>
        <ecNumber evidence="5 16">2.7.1.48</ecNumber>
    </recommendedName>
    <alternativeName>
        <fullName evidence="12 16">Cytidine monophosphokinase</fullName>
    </alternativeName>
    <alternativeName>
        <fullName evidence="13 16">Uridine monophosphokinase</fullName>
    </alternativeName>
</protein>
<feature type="binding site" evidence="16">
    <location>
        <begin position="10"/>
        <end position="17"/>
    </location>
    <ligand>
        <name>ATP</name>
        <dbReference type="ChEBI" id="CHEBI:30616"/>
    </ligand>
</feature>
<dbReference type="RefSeq" id="WP_067632428.1">
    <property type="nucleotide sequence ID" value="NZ_CP013213.1"/>
</dbReference>
<dbReference type="NCBIfam" id="TIGR00235">
    <property type="entry name" value="udk"/>
    <property type="match status" value="1"/>
</dbReference>
<dbReference type="EMBL" id="CP013213">
    <property type="protein sequence ID" value="AMC93551.1"/>
    <property type="molecule type" value="Genomic_DNA"/>
</dbReference>
<evidence type="ECO:0000256" key="11">
    <source>
        <dbReference type="ARBA" id="ARBA00022840"/>
    </source>
</evidence>
<evidence type="ECO:0000256" key="14">
    <source>
        <dbReference type="ARBA" id="ARBA00047436"/>
    </source>
</evidence>
<accession>A0A0X8H013</accession>
<evidence type="ECO:0000256" key="5">
    <source>
        <dbReference type="ARBA" id="ARBA00012137"/>
    </source>
</evidence>
<dbReference type="UniPathway" id="UPA00579">
    <property type="reaction ID" value="UER00640"/>
</dbReference>
<comment type="similarity">
    <text evidence="4 16 17">Belongs to the uridine kinase family.</text>
</comment>
<dbReference type="PANTHER" id="PTHR10285">
    <property type="entry name" value="URIDINE KINASE"/>
    <property type="match status" value="1"/>
</dbReference>
<name>A0A0X8H013_9FIRM</name>
<keyword evidence="20" id="KW-1185">Reference proteome</keyword>
<dbReference type="STRING" id="1514105.AOC36_06005"/>
<evidence type="ECO:0000256" key="10">
    <source>
        <dbReference type="ARBA" id="ARBA00022777"/>
    </source>
</evidence>
<dbReference type="OrthoDB" id="9777642at2"/>
<evidence type="ECO:0000256" key="1">
    <source>
        <dbReference type="ARBA" id="ARBA00004496"/>
    </source>
</evidence>